<dbReference type="InterPro" id="IPR046346">
    <property type="entry name" value="Aminoacid_DH-like_N_sf"/>
</dbReference>
<dbReference type="NCBIfam" id="TIGR00507">
    <property type="entry name" value="aroE"/>
    <property type="match status" value="1"/>
</dbReference>
<keyword evidence="5 7" id="KW-0560">Oxidoreductase</keyword>
<dbReference type="InterPro" id="IPR013708">
    <property type="entry name" value="Shikimate_DH-bd_N"/>
</dbReference>
<comment type="caution">
    <text evidence="7">Lacks conserved residue(s) required for the propagation of feature annotation.</text>
</comment>
<dbReference type="Pfam" id="PF08501">
    <property type="entry name" value="Shikimate_dh_N"/>
    <property type="match status" value="1"/>
</dbReference>
<dbReference type="Proteomes" id="UP001163152">
    <property type="component" value="Chromosome"/>
</dbReference>
<evidence type="ECO:0000313" key="10">
    <source>
        <dbReference type="EMBL" id="WAL61346.1"/>
    </source>
</evidence>
<dbReference type="InterPro" id="IPR011342">
    <property type="entry name" value="Shikimate_DH"/>
</dbReference>
<feature type="binding site" evidence="7">
    <location>
        <position position="262"/>
    </location>
    <ligand>
        <name>shikimate</name>
        <dbReference type="ChEBI" id="CHEBI:36208"/>
    </ligand>
</feature>
<comment type="similarity">
    <text evidence="7">Belongs to the shikimate dehydrogenase family.</text>
</comment>
<dbReference type="PANTHER" id="PTHR21089">
    <property type="entry name" value="SHIKIMATE DEHYDROGENASE"/>
    <property type="match status" value="1"/>
</dbReference>
<comment type="subunit">
    <text evidence="7">Homodimer.</text>
</comment>
<dbReference type="PANTHER" id="PTHR21089:SF1">
    <property type="entry name" value="BIFUNCTIONAL 3-DEHYDROQUINATE DEHYDRATASE_SHIKIMATE DEHYDROGENASE, CHLOROPLASTIC"/>
    <property type="match status" value="1"/>
</dbReference>
<dbReference type="GO" id="GO:0050661">
    <property type="term" value="F:NADP binding"/>
    <property type="evidence" value="ECO:0007669"/>
    <property type="project" value="InterPro"/>
</dbReference>
<comment type="pathway">
    <text evidence="1 7">Metabolic intermediate biosynthesis; chorismate biosynthesis; chorismate from D-erythrose 4-phosphate and phosphoenolpyruvate: step 4/7.</text>
</comment>
<gene>
    <name evidence="7" type="primary">aroE</name>
    <name evidence="10" type="ORF">OXH18_04945</name>
</gene>
<dbReference type="NCBIfam" id="NF001314">
    <property type="entry name" value="PRK00258.2-2"/>
    <property type="match status" value="1"/>
</dbReference>
<proteinExistence type="inferred from homology"/>
<reference evidence="10" key="1">
    <citation type="submission" date="2022-12" db="EMBL/GenBank/DDBJ databases">
        <title>Polyphasic identification of a Novel Hot-Spring Cyanobacterium Ocullathermofonsia sinensis gen nov. sp. nov. and Genomic Insights on its Adaptations to the Thermal Habitat.</title>
        <authorList>
            <person name="Daroch M."/>
            <person name="Tang J."/>
            <person name="Jiang Y."/>
        </authorList>
    </citation>
    <scope>NUCLEOTIDE SEQUENCE</scope>
    <source>
        <strain evidence="10">PKUAC-SCTA174</strain>
    </source>
</reference>
<dbReference type="CDD" id="cd01065">
    <property type="entry name" value="NAD_bind_Shikimate_DH"/>
    <property type="match status" value="1"/>
</dbReference>
<comment type="catalytic activity">
    <reaction evidence="7">
        <text>shikimate + NADP(+) = 3-dehydroshikimate + NADPH + H(+)</text>
        <dbReference type="Rhea" id="RHEA:17737"/>
        <dbReference type="ChEBI" id="CHEBI:15378"/>
        <dbReference type="ChEBI" id="CHEBI:16630"/>
        <dbReference type="ChEBI" id="CHEBI:36208"/>
        <dbReference type="ChEBI" id="CHEBI:57783"/>
        <dbReference type="ChEBI" id="CHEBI:58349"/>
        <dbReference type="EC" id="1.1.1.25"/>
    </reaction>
</comment>
<evidence type="ECO:0000256" key="6">
    <source>
        <dbReference type="ARBA" id="ARBA00023141"/>
    </source>
</evidence>
<feature type="binding site" evidence="7">
    <location>
        <position position="232"/>
    </location>
    <ligand>
        <name>NADP(+)</name>
        <dbReference type="ChEBI" id="CHEBI:58349"/>
    </ligand>
</feature>
<dbReference type="EMBL" id="CP113797">
    <property type="protein sequence ID" value="WAL61346.1"/>
    <property type="molecule type" value="Genomic_DNA"/>
</dbReference>
<keyword evidence="4 7" id="KW-0521">NADP</keyword>
<dbReference type="HAMAP" id="MF_00222">
    <property type="entry name" value="Shikimate_DH_AroE"/>
    <property type="match status" value="1"/>
</dbReference>
<dbReference type="SUPFAM" id="SSF53223">
    <property type="entry name" value="Aminoacid dehydrogenase-like, N-terminal domain"/>
    <property type="match status" value="1"/>
</dbReference>
<dbReference type="GO" id="GO:0019632">
    <property type="term" value="P:shikimate metabolic process"/>
    <property type="evidence" value="ECO:0007669"/>
    <property type="project" value="InterPro"/>
</dbReference>
<dbReference type="EC" id="1.1.1.25" evidence="2 7"/>
<keyword evidence="3 7" id="KW-0028">Amino-acid biosynthesis</keyword>
<feature type="binding site" evidence="7">
    <location>
        <position position="66"/>
    </location>
    <ligand>
        <name>shikimate</name>
        <dbReference type="ChEBI" id="CHEBI:36208"/>
    </ligand>
</feature>
<dbReference type="InterPro" id="IPR036291">
    <property type="entry name" value="NAD(P)-bd_dom_sf"/>
</dbReference>
<feature type="active site" description="Proton acceptor" evidence="7">
    <location>
        <position position="70"/>
    </location>
</feature>
<evidence type="ECO:0000259" key="9">
    <source>
        <dbReference type="Pfam" id="PF18317"/>
    </source>
</evidence>
<evidence type="ECO:0000256" key="1">
    <source>
        <dbReference type="ARBA" id="ARBA00004871"/>
    </source>
</evidence>
<feature type="domain" description="Shikimate dehydrogenase substrate binding N-terminal" evidence="8">
    <location>
        <begin position="11"/>
        <end position="93"/>
    </location>
</feature>
<evidence type="ECO:0000256" key="3">
    <source>
        <dbReference type="ARBA" id="ARBA00022605"/>
    </source>
</evidence>
<evidence type="ECO:0000256" key="4">
    <source>
        <dbReference type="ARBA" id="ARBA00022857"/>
    </source>
</evidence>
<dbReference type="InterPro" id="IPR041121">
    <property type="entry name" value="SDH_C"/>
</dbReference>
<keyword evidence="11" id="KW-1185">Reference proteome</keyword>
<dbReference type="GO" id="GO:0005829">
    <property type="term" value="C:cytosol"/>
    <property type="evidence" value="ECO:0007669"/>
    <property type="project" value="TreeGrafter"/>
</dbReference>
<evidence type="ECO:0000313" key="11">
    <source>
        <dbReference type="Proteomes" id="UP001163152"/>
    </source>
</evidence>
<evidence type="ECO:0000259" key="8">
    <source>
        <dbReference type="Pfam" id="PF08501"/>
    </source>
</evidence>
<dbReference type="Gene3D" id="3.40.50.720">
    <property type="entry name" value="NAD(P)-binding Rossmann-like Domain"/>
    <property type="match status" value="1"/>
</dbReference>
<evidence type="ECO:0000256" key="7">
    <source>
        <dbReference type="HAMAP-Rule" id="MF_00222"/>
    </source>
</evidence>
<protein>
    <recommendedName>
        <fullName evidence="2 7">Shikimate dehydrogenase (NADP(+))</fullName>
        <shortName evidence="7">SDH</shortName>
        <ecNumber evidence="2 7">1.1.1.25</ecNumber>
    </recommendedName>
</protein>
<feature type="binding site" evidence="7">
    <location>
        <begin position="19"/>
        <end position="21"/>
    </location>
    <ligand>
        <name>shikimate</name>
        <dbReference type="ChEBI" id="CHEBI:36208"/>
    </ligand>
</feature>
<feature type="binding site" evidence="7">
    <location>
        <position position="234"/>
    </location>
    <ligand>
        <name>shikimate</name>
        <dbReference type="ChEBI" id="CHEBI:36208"/>
    </ligand>
</feature>
<dbReference type="AlphaFoldDB" id="A0A9E8ZMQ6"/>
<name>A0A9E8ZMQ6_9CYAN</name>
<sequence>MITGKTKLLGVMGYPIEHSLSPVMQNAAIAAMGLDYTYVPFAVTPDQLSVALEGLWAIGVQGFNVTIPHKQAILPLLQEISPVAQAIGAVNTVWRTEQGWCGTNTDVIGFLAPLQPHQRDWQSTPVIILGNGGAARAVAAGCLQLGCQQVQIVGRDLQKLQAFLHTWRSSKDSEANLYPLTVHLWDDLPTLLPTAGLVVNTTPIGMAPHVQASPLTEAELQSFSPDSIAYDLIYTPRPTQFLQMAQAQGATVIDGLEMLVQQGAAALHHWLQQPIPVEVMRRSLSDVLG</sequence>
<dbReference type="InterPro" id="IPR022893">
    <property type="entry name" value="Shikimate_DH_fam"/>
</dbReference>
<dbReference type="GO" id="GO:0008652">
    <property type="term" value="P:amino acid biosynthetic process"/>
    <property type="evidence" value="ECO:0007669"/>
    <property type="project" value="UniProtKB-KW"/>
</dbReference>
<comment type="function">
    <text evidence="7">Involved in the biosynthesis of the chorismate, which leads to the biosynthesis of aromatic amino acids. Catalyzes the reversible NADPH linked reduction of 3-dehydroshikimate (DHSA) to yield shikimate (SA).</text>
</comment>
<feature type="domain" description="SDH C-terminal" evidence="9">
    <location>
        <begin position="255"/>
        <end position="284"/>
    </location>
</feature>
<evidence type="ECO:0000256" key="5">
    <source>
        <dbReference type="ARBA" id="ARBA00023002"/>
    </source>
</evidence>
<feature type="binding site" evidence="7">
    <location>
        <position position="255"/>
    </location>
    <ligand>
        <name>NADP(+)</name>
        <dbReference type="ChEBI" id="CHEBI:58349"/>
    </ligand>
</feature>
<feature type="binding site" evidence="7">
    <location>
        <position position="106"/>
    </location>
    <ligand>
        <name>shikimate</name>
        <dbReference type="ChEBI" id="CHEBI:36208"/>
    </ligand>
</feature>
<feature type="binding site" evidence="7">
    <location>
        <position position="91"/>
    </location>
    <ligand>
        <name>shikimate</name>
        <dbReference type="ChEBI" id="CHEBI:36208"/>
    </ligand>
</feature>
<dbReference type="Pfam" id="PF18317">
    <property type="entry name" value="SDH_C"/>
    <property type="match status" value="1"/>
</dbReference>
<dbReference type="GO" id="GO:0004764">
    <property type="term" value="F:shikimate 3-dehydrogenase (NADP+) activity"/>
    <property type="evidence" value="ECO:0007669"/>
    <property type="project" value="UniProtKB-UniRule"/>
</dbReference>
<dbReference type="GO" id="GO:0009073">
    <property type="term" value="P:aromatic amino acid family biosynthetic process"/>
    <property type="evidence" value="ECO:0007669"/>
    <property type="project" value="UniProtKB-KW"/>
</dbReference>
<organism evidence="10 11">
    <name type="scientific">Thermocoleostomius sinensis A174</name>
    <dbReference type="NCBI Taxonomy" id="2016057"/>
    <lineage>
        <taxon>Bacteria</taxon>
        <taxon>Bacillati</taxon>
        <taxon>Cyanobacteriota</taxon>
        <taxon>Cyanophyceae</taxon>
        <taxon>Oculatellales</taxon>
        <taxon>Oculatellaceae</taxon>
        <taxon>Thermocoleostomius</taxon>
    </lineage>
</organism>
<feature type="binding site" evidence="7">
    <location>
        <begin position="130"/>
        <end position="134"/>
    </location>
    <ligand>
        <name>NADP(+)</name>
        <dbReference type="ChEBI" id="CHEBI:58349"/>
    </ligand>
</feature>
<dbReference type="SUPFAM" id="SSF51735">
    <property type="entry name" value="NAD(P)-binding Rossmann-fold domains"/>
    <property type="match status" value="1"/>
</dbReference>
<evidence type="ECO:0000256" key="2">
    <source>
        <dbReference type="ARBA" id="ARBA00012962"/>
    </source>
</evidence>
<dbReference type="RefSeq" id="WP_268611299.1">
    <property type="nucleotide sequence ID" value="NZ_CP113797.1"/>
</dbReference>
<dbReference type="GO" id="GO:0009423">
    <property type="term" value="P:chorismate biosynthetic process"/>
    <property type="evidence" value="ECO:0007669"/>
    <property type="project" value="UniProtKB-UniRule"/>
</dbReference>
<dbReference type="KEGG" id="tsin:OXH18_04945"/>
<dbReference type="Gene3D" id="3.40.50.10860">
    <property type="entry name" value="Leucine Dehydrogenase, chain A, domain 1"/>
    <property type="match status" value="1"/>
</dbReference>
<keyword evidence="6 7" id="KW-0057">Aromatic amino acid biosynthesis</keyword>
<accession>A0A9E8ZMQ6</accession>